<feature type="transmembrane region" description="Helical" evidence="1">
    <location>
        <begin position="190"/>
        <end position="212"/>
    </location>
</feature>
<evidence type="ECO:0000313" key="3">
    <source>
        <dbReference type="Proteomes" id="UP000238164"/>
    </source>
</evidence>
<dbReference type="RefSeq" id="WP_105186967.1">
    <property type="nucleotide sequence ID" value="NZ_BAAAGO010000001.1"/>
</dbReference>
<gene>
    <name evidence="2" type="ORF">MPLG2_3434</name>
</gene>
<evidence type="ECO:0000256" key="1">
    <source>
        <dbReference type="SAM" id="Phobius"/>
    </source>
</evidence>
<keyword evidence="3" id="KW-1185">Reference proteome</keyword>
<feature type="transmembrane region" description="Helical" evidence="1">
    <location>
        <begin position="109"/>
        <end position="128"/>
    </location>
</feature>
<name>A0A2N9JK84_9ACTN</name>
<dbReference type="AlphaFoldDB" id="A0A2N9JK84"/>
<feature type="transmembrane region" description="Helical" evidence="1">
    <location>
        <begin position="148"/>
        <end position="169"/>
    </location>
</feature>
<feature type="transmembrane region" description="Helical" evidence="1">
    <location>
        <begin position="253"/>
        <end position="277"/>
    </location>
</feature>
<feature type="transmembrane region" description="Helical" evidence="1">
    <location>
        <begin position="49"/>
        <end position="69"/>
    </location>
</feature>
<dbReference type="EMBL" id="LT985188">
    <property type="protein sequence ID" value="SPD88464.1"/>
    <property type="molecule type" value="Genomic_DNA"/>
</dbReference>
<evidence type="ECO:0000313" key="2">
    <source>
        <dbReference type="EMBL" id="SPD88464.1"/>
    </source>
</evidence>
<proteinExistence type="predicted"/>
<dbReference type="KEGG" id="mgg:MPLG2_3434"/>
<feature type="transmembrane region" description="Helical" evidence="1">
    <location>
        <begin position="75"/>
        <end position="97"/>
    </location>
</feature>
<protein>
    <submittedName>
        <fullName evidence="2">Uncharacterized protein</fullName>
    </submittedName>
</protein>
<accession>A0A2N9JK84</accession>
<reference evidence="2 3" key="1">
    <citation type="submission" date="2018-02" db="EMBL/GenBank/DDBJ databases">
        <authorList>
            <person name="Cohen D.B."/>
            <person name="Kent A.D."/>
        </authorList>
    </citation>
    <scope>NUCLEOTIDE SEQUENCE [LARGE SCALE GENOMIC DNA]</scope>
    <source>
        <strain evidence="2">1</strain>
    </source>
</reference>
<organism evidence="2 3">
    <name type="scientific">Micropruina glycogenica</name>
    <dbReference type="NCBI Taxonomy" id="75385"/>
    <lineage>
        <taxon>Bacteria</taxon>
        <taxon>Bacillati</taxon>
        <taxon>Actinomycetota</taxon>
        <taxon>Actinomycetes</taxon>
        <taxon>Propionibacteriales</taxon>
        <taxon>Nocardioidaceae</taxon>
        <taxon>Micropruina</taxon>
    </lineage>
</organism>
<feature type="transmembrane region" description="Helical" evidence="1">
    <location>
        <begin position="218"/>
        <end position="241"/>
    </location>
</feature>
<keyword evidence="1" id="KW-0472">Membrane</keyword>
<feature type="transmembrane region" description="Helical" evidence="1">
    <location>
        <begin position="20"/>
        <end position="42"/>
    </location>
</feature>
<dbReference type="Proteomes" id="UP000238164">
    <property type="component" value="Chromosome 1"/>
</dbReference>
<dbReference type="OrthoDB" id="3730462at2"/>
<sequence length="278" mass="29253">MANPHPRDLPAEPSVPQSWTYAWIVVNTLVAMVLGTGITVLLHELAHWVTGAALGSQATLFAFGVTYHPPLTGTAAAGAAAAGPVASLVIGSVMQVLQPFRFRGDFAHLLWIWVAVTSLMQAAVYLAITPYGGDVATIVRELSLPAWSAWVAVAVGVAAMLGVAHQWAIHSVRLCGRDLTRLRCFSGYPWLIGAAILVGLAAVTTDLSGMPFTDRERAVVLVAAVAQTVFAPLSLLIVRWVNELEEPLLVKPVPWVGLVACVGLIGFNLAIGGGLVLG</sequence>
<keyword evidence="1" id="KW-1133">Transmembrane helix</keyword>
<keyword evidence="1" id="KW-0812">Transmembrane</keyword>